<evidence type="ECO:0000256" key="2">
    <source>
        <dbReference type="ARBA" id="ARBA00008973"/>
    </source>
</evidence>
<evidence type="ECO:0000313" key="7">
    <source>
        <dbReference type="EMBL" id="UQS87264.1"/>
    </source>
</evidence>
<evidence type="ECO:0000256" key="4">
    <source>
        <dbReference type="ARBA" id="ARBA00023136"/>
    </source>
</evidence>
<evidence type="ECO:0000256" key="1">
    <source>
        <dbReference type="ARBA" id="ARBA00004635"/>
    </source>
</evidence>
<keyword evidence="4" id="KW-0472">Membrane</keyword>
<keyword evidence="6" id="KW-0449">Lipoprotein</keyword>
<comment type="similarity">
    <text evidence="2">Belongs to the NlpA lipoprotein family.</text>
</comment>
<evidence type="ECO:0000256" key="3">
    <source>
        <dbReference type="ARBA" id="ARBA00022729"/>
    </source>
</evidence>
<dbReference type="SUPFAM" id="SSF53850">
    <property type="entry name" value="Periplasmic binding protein-like II"/>
    <property type="match status" value="1"/>
</dbReference>
<dbReference type="InterPro" id="IPR004872">
    <property type="entry name" value="Lipoprotein_NlpA"/>
</dbReference>
<proteinExistence type="inferred from homology"/>
<dbReference type="Proteomes" id="UP000831181">
    <property type="component" value="Chromosome"/>
</dbReference>
<gene>
    <name evidence="7" type="ORF">MOO44_03660</name>
</gene>
<dbReference type="PANTHER" id="PTHR30429">
    <property type="entry name" value="D-METHIONINE-BINDING LIPOPROTEIN METQ"/>
    <property type="match status" value="1"/>
</dbReference>
<accession>A0A976RT92</accession>
<organism evidence="7 8">
    <name type="scientific">Nicoliella spurrieriana</name>
    <dbReference type="NCBI Taxonomy" id="2925830"/>
    <lineage>
        <taxon>Bacteria</taxon>
        <taxon>Bacillati</taxon>
        <taxon>Bacillota</taxon>
        <taxon>Bacilli</taxon>
        <taxon>Lactobacillales</taxon>
        <taxon>Lactobacillaceae</taxon>
        <taxon>Nicoliella</taxon>
    </lineage>
</organism>
<evidence type="ECO:0000256" key="5">
    <source>
        <dbReference type="ARBA" id="ARBA00023139"/>
    </source>
</evidence>
<keyword evidence="5" id="KW-0564">Palmitate</keyword>
<evidence type="ECO:0000256" key="6">
    <source>
        <dbReference type="ARBA" id="ARBA00023288"/>
    </source>
</evidence>
<name>A0A976RT92_9LACO</name>
<sequence>MIKIGIIDTDVKLWQPTVNKLRRQGIDLELTQFNSYGQPNNSLFNNEININSFQSQAFLHAWNHTNHGNLVAIGKTYSAPMRIYSRKINELKQLKQGDTIVLPNDDANKARALRLLQSAGVLKLNHAKVPQVSDVIKNRHKFRFFTVDASQTVRDMSDATIGVVNDNFASAEHLNPKRALYSENTRELRDKRNINVIVVNQKDRHKAIYRKIVRAFQTTTNQKDLKTISSQDINPQW</sequence>
<dbReference type="Pfam" id="PF03180">
    <property type="entry name" value="Lipoprotein_9"/>
    <property type="match status" value="1"/>
</dbReference>
<keyword evidence="8" id="KW-1185">Reference proteome</keyword>
<protein>
    <submittedName>
        <fullName evidence="7">MetQ/NlpA family ABC transporter substrate-binding protein</fullName>
    </submittedName>
</protein>
<evidence type="ECO:0000313" key="8">
    <source>
        <dbReference type="Proteomes" id="UP000831181"/>
    </source>
</evidence>
<comment type="subcellular location">
    <subcellularLocation>
        <location evidence="1">Membrane</location>
        <topology evidence="1">Lipid-anchor</topology>
    </subcellularLocation>
</comment>
<dbReference type="PANTHER" id="PTHR30429:SF3">
    <property type="entry name" value="LIPOPROTEIN"/>
    <property type="match status" value="1"/>
</dbReference>
<dbReference type="RefSeq" id="WP_260117066.1">
    <property type="nucleotide sequence ID" value="NZ_CP093361.1"/>
</dbReference>
<dbReference type="Gene3D" id="3.40.190.10">
    <property type="entry name" value="Periplasmic binding protein-like II"/>
    <property type="match status" value="2"/>
</dbReference>
<dbReference type="EMBL" id="CP093361">
    <property type="protein sequence ID" value="UQS87264.1"/>
    <property type="molecule type" value="Genomic_DNA"/>
</dbReference>
<dbReference type="KEGG" id="lbe:MOO44_03660"/>
<reference evidence="7" key="1">
    <citation type="journal article" date="2022" name="Int. J. Syst. Evol. Microbiol.">
        <title>Apilactobacillus apisilvae sp. nov., Nicolia spurrieriana gen. nov. sp. nov., Bombilactobacillus folatiphilus sp. nov. and Bombilactobacillus thymidiniphilus sp. nov., four new lactic acid bacterial isolates from stingless bees Tetragonula carbonaria and Austroplebeia australis.</title>
        <authorList>
            <person name="Oliphant S.A."/>
            <person name="Watson-Haigh N.S."/>
            <person name="Sumby K.M."/>
            <person name="Gardner J."/>
            <person name="Groom S."/>
            <person name="Jiranek V."/>
        </authorList>
    </citation>
    <scope>NUCLEOTIDE SEQUENCE</scope>
    <source>
        <strain evidence="7">SGEP1_A5</strain>
    </source>
</reference>
<dbReference type="GO" id="GO:0016020">
    <property type="term" value="C:membrane"/>
    <property type="evidence" value="ECO:0007669"/>
    <property type="project" value="UniProtKB-SubCell"/>
</dbReference>
<keyword evidence="3" id="KW-0732">Signal</keyword>
<dbReference type="AlphaFoldDB" id="A0A976RT92"/>